<dbReference type="AlphaFoldDB" id="A0A4Y7LAI6"/>
<evidence type="ECO:0000313" key="2">
    <source>
        <dbReference type="Proteomes" id="UP000316621"/>
    </source>
</evidence>
<dbReference type="Gramene" id="RZC82256">
    <property type="protein sequence ID" value="RZC82256"/>
    <property type="gene ID" value="C5167_045039"/>
</dbReference>
<evidence type="ECO:0000313" key="1">
    <source>
        <dbReference type="EMBL" id="RZC82256.1"/>
    </source>
</evidence>
<reference evidence="1 2" key="1">
    <citation type="journal article" date="2018" name="Science">
        <title>The opium poppy genome and morphinan production.</title>
        <authorList>
            <person name="Guo L."/>
            <person name="Winzer T."/>
            <person name="Yang X."/>
            <person name="Li Y."/>
            <person name="Ning Z."/>
            <person name="He Z."/>
            <person name="Teodor R."/>
            <person name="Lu Y."/>
            <person name="Bowser T.A."/>
            <person name="Graham I.A."/>
            <person name="Ye K."/>
        </authorList>
    </citation>
    <scope>NUCLEOTIDE SEQUENCE [LARGE SCALE GENOMIC DNA]</scope>
    <source>
        <strain evidence="2">cv. HN1</strain>
        <tissue evidence="1">Leaves</tissue>
    </source>
</reference>
<dbReference type="Proteomes" id="UP000316621">
    <property type="component" value="Chromosome 11"/>
</dbReference>
<sequence>MLTDGFGEKHYVIAQYHQCHARAQKQFGRPDMALLSMHEAERILLMSFGEDSFTLMKFRFQLLDLYEVLHRQVEALALARELVRTLEKGDIMPPQAVPLRLKVAVC</sequence>
<organism evidence="1 2">
    <name type="scientific">Papaver somniferum</name>
    <name type="common">Opium poppy</name>
    <dbReference type="NCBI Taxonomy" id="3469"/>
    <lineage>
        <taxon>Eukaryota</taxon>
        <taxon>Viridiplantae</taxon>
        <taxon>Streptophyta</taxon>
        <taxon>Embryophyta</taxon>
        <taxon>Tracheophyta</taxon>
        <taxon>Spermatophyta</taxon>
        <taxon>Magnoliopsida</taxon>
        <taxon>Ranunculales</taxon>
        <taxon>Papaveraceae</taxon>
        <taxon>Papaveroideae</taxon>
        <taxon>Papaver</taxon>
    </lineage>
</organism>
<name>A0A4Y7LAI6_PAPSO</name>
<protein>
    <submittedName>
        <fullName evidence="1">Uncharacterized protein</fullName>
    </submittedName>
</protein>
<dbReference type="EMBL" id="CM010725">
    <property type="protein sequence ID" value="RZC82256.1"/>
    <property type="molecule type" value="Genomic_DNA"/>
</dbReference>
<accession>A0A4Y7LAI6</accession>
<keyword evidence="2" id="KW-1185">Reference proteome</keyword>
<gene>
    <name evidence="1" type="ORF">C5167_045039</name>
</gene>
<proteinExistence type="predicted"/>